<keyword evidence="4" id="KW-1185">Reference proteome</keyword>
<dbReference type="Pfam" id="PF13432">
    <property type="entry name" value="TPR_16"/>
    <property type="match status" value="1"/>
</dbReference>
<keyword evidence="1" id="KW-0677">Repeat</keyword>
<dbReference type="PANTHER" id="PTHR14027:SF2">
    <property type="entry name" value="RNA POLYMERASE-ASSOCIATED PROTEIN CTR9 HOMOLOG"/>
    <property type="match status" value="1"/>
</dbReference>
<dbReference type="GO" id="GO:0016593">
    <property type="term" value="C:Cdc73/Paf1 complex"/>
    <property type="evidence" value="ECO:0007669"/>
    <property type="project" value="TreeGrafter"/>
</dbReference>
<dbReference type="Proteomes" id="UP001057455">
    <property type="component" value="Unassembled WGS sequence"/>
</dbReference>
<dbReference type="EMBL" id="BLIY01000018">
    <property type="protein sequence ID" value="GFE55286.1"/>
    <property type="molecule type" value="Genomic_DNA"/>
</dbReference>
<evidence type="ECO:0000313" key="3">
    <source>
        <dbReference type="EMBL" id="GFE55286.1"/>
    </source>
</evidence>
<name>A0A9W5WVT8_BABOV</name>
<organism evidence="3 4">
    <name type="scientific">Babesia ovis</name>
    <dbReference type="NCBI Taxonomy" id="5869"/>
    <lineage>
        <taxon>Eukaryota</taxon>
        <taxon>Sar</taxon>
        <taxon>Alveolata</taxon>
        <taxon>Apicomplexa</taxon>
        <taxon>Aconoidasida</taxon>
        <taxon>Piroplasmida</taxon>
        <taxon>Babesiidae</taxon>
        <taxon>Babesia</taxon>
    </lineage>
</organism>
<dbReference type="InterPro" id="IPR019734">
    <property type="entry name" value="TPR_rpt"/>
</dbReference>
<dbReference type="SUPFAM" id="SSF48452">
    <property type="entry name" value="TPR-like"/>
    <property type="match status" value="3"/>
</dbReference>
<dbReference type="Gene3D" id="1.25.40.10">
    <property type="entry name" value="Tetratricopeptide repeat domain"/>
    <property type="match status" value="3"/>
</dbReference>
<keyword evidence="2" id="KW-0802">TPR repeat</keyword>
<proteinExistence type="predicted"/>
<evidence type="ECO:0000313" key="4">
    <source>
        <dbReference type="Proteomes" id="UP001057455"/>
    </source>
</evidence>
<dbReference type="InterPro" id="IPR031101">
    <property type="entry name" value="Ctr9"/>
</dbReference>
<dbReference type="GO" id="GO:0006355">
    <property type="term" value="P:regulation of DNA-templated transcription"/>
    <property type="evidence" value="ECO:0007669"/>
    <property type="project" value="InterPro"/>
</dbReference>
<dbReference type="AlphaFoldDB" id="A0A9W5WVT8"/>
<dbReference type="GO" id="GO:0006368">
    <property type="term" value="P:transcription elongation by RNA polymerase II"/>
    <property type="evidence" value="ECO:0007669"/>
    <property type="project" value="TreeGrafter"/>
</dbReference>
<reference evidence="3" key="1">
    <citation type="submission" date="2019-12" db="EMBL/GenBank/DDBJ databases">
        <title>Genome sequence of Babesia ovis.</title>
        <authorList>
            <person name="Yamagishi J."/>
            <person name="Sevinc F."/>
            <person name="Xuan X."/>
        </authorList>
    </citation>
    <scope>NUCLEOTIDE SEQUENCE</scope>
    <source>
        <strain evidence="3">Selcuk</strain>
    </source>
</reference>
<accession>A0A9W5WVT8</accession>
<sequence length="1043" mass="119931">MASAAVERRQYSGVATRRGFPLPLRSDQERPEPSDMAKALWISTEDIRNTDPQVLRNIFTKERAQMTHWVMLAQAFRTAGRIDHFEAILTQMEAKLNDKHEDADERCRETIYTELALYNFKLMEQGSKGDGDHDRRVKLANSYINHNKRNGYFVWYTAMGEYHLNRFIKNRKTEELAKSKEYLKVAMSMRPRNIFAVIYYANTCVMENQIHTAAIFYGRALLLCNYLKLIVGLRRGRKRNQQHHQTLEIEQMVLQLKHVEALLFCALASCRFYENDLRLAELLVQKSLSVMKTPMALRLNGVIAINHILDNSKDAEAEGSSPTLSSPRESLESLIQQWNDSVLEAYVLDPGSIISQMYFCEMLFRQGRIDEAEVKLHEIITRSSAPEVLAEATYHLARCAHVKSDWQKAVKGYNKVLQLRGDYLPARIHLVKVAIGSNNLAVAREHCDYINKYNNKTPDILRLISLVYIASAAEILNTCRAKLLQAEATMADIDATCAMNSTQQDVTRMLDERLYKALGFLEETVMIQPRDYHTISYLIYCLELLVTRGRENMLPKLRDVYSSYMSQIEGTLPVELRNNDAVVALRFRQFDEAVQKLTALWSEIESSETTPITTKITVQYNLALALEESGHMTKAHKMYSTLTRDFPRYTAAWLRKSQMMFKRGKVESAHKYLDELKLHHKKSLDPWLYKAHQFFSMGKFDECIDELRKMFRTVNTASFDAYSNTLFACALIKRSSRGTFGPLPKDVLHYARAGLKRPSLSNFYAANCVAIYLAHEGHLKMAYESFGILLENTSVTSHMKFIAHRNMGLLCAATSIGNERRIERGTFDKMRGAKAQQHLQAALANNRMDINTYIVYARFLYDTQRFEECVQFIEMCRKIFPREIKFTYNMVIAIDAMLCKHFRNSDKLGSATEVAKMLVQAQFVGTTVAHLIKIHERYPKMSKTHLNQIATRAKEKLIPHMEGALPQLETSAAERQVTKGKHLELQMSIQQAHEAKRRQKEIEQRRVDEAYSELSEQLLKEASDIASELMYSRAPTAGNAENR</sequence>
<evidence type="ECO:0000256" key="2">
    <source>
        <dbReference type="ARBA" id="ARBA00022803"/>
    </source>
</evidence>
<evidence type="ECO:0000256" key="1">
    <source>
        <dbReference type="ARBA" id="ARBA00022737"/>
    </source>
</evidence>
<dbReference type="GO" id="GO:0000993">
    <property type="term" value="F:RNA polymerase II complex binding"/>
    <property type="evidence" value="ECO:0007669"/>
    <property type="project" value="TreeGrafter"/>
</dbReference>
<protein>
    <submittedName>
        <fullName evidence="3">Tetratricopeptide repeat-containing protein</fullName>
    </submittedName>
</protein>
<gene>
    <name evidence="3" type="ORF">BaOVIS_026900</name>
</gene>
<dbReference type="InterPro" id="IPR011990">
    <property type="entry name" value="TPR-like_helical_dom_sf"/>
</dbReference>
<comment type="caution">
    <text evidence="3">The sequence shown here is derived from an EMBL/GenBank/DDBJ whole genome shotgun (WGS) entry which is preliminary data.</text>
</comment>
<dbReference type="OrthoDB" id="343875at2759"/>
<dbReference type="SMART" id="SM00028">
    <property type="entry name" value="TPR"/>
    <property type="match status" value="3"/>
</dbReference>
<dbReference type="PANTHER" id="PTHR14027">
    <property type="entry name" value="RNA POLYMERASE-ASSOCIATED PROTEIN CTR9"/>
    <property type="match status" value="1"/>
</dbReference>